<evidence type="ECO:0000256" key="2">
    <source>
        <dbReference type="ARBA" id="ARBA00022980"/>
    </source>
</evidence>
<dbReference type="Proteomes" id="UP000034837">
    <property type="component" value="Unassembled WGS sequence"/>
</dbReference>
<keyword evidence="4" id="KW-0694">RNA-binding</keyword>
<comment type="similarity">
    <text evidence="1 4">Belongs to the universal ribosomal protein uL15 family.</text>
</comment>
<accession>A0A0G1CDK9</accession>
<feature type="compositionally biased region" description="Basic residues" evidence="5">
    <location>
        <begin position="38"/>
        <end position="54"/>
    </location>
</feature>
<keyword evidence="4" id="KW-0699">rRNA-binding</keyword>
<dbReference type="SUPFAM" id="SSF52080">
    <property type="entry name" value="Ribosomal proteins L15p and L18e"/>
    <property type="match status" value="1"/>
</dbReference>
<comment type="function">
    <text evidence="4">Binds to the 23S rRNA.</text>
</comment>
<dbReference type="HAMAP" id="MF_01341">
    <property type="entry name" value="Ribosomal_uL15"/>
    <property type="match status" value="1"/>
</dbReference>
<keyword evidence="3 4" id="KW-0687">Ribonucleoprotein</keyword>
<dbReference type="Gene3D" id="3.100.10.10">
    <property type="match status" value="1"/>
</dbReference>
<dbReference type="PANTHER" id="PTHR12934:SF11">
    <property type="entry name" value="LARGE RIBOSOMAL SUBUNIT PROTEIN UL15M"/>
    <property type="match status" value="1"/>
</dbReference>
<comment type="caution">
    <text evidence="7">The sequence shown here is derived from an EMBL/GenBank/DDBJ whole genome shotgun (WGS) entry which is preliminary data.</text>
</comment>
<evidence type="ECO:0000256" key="4">
    <source>
        <dbReference type="HAMAP-Rule" id="MF_01341"/>
    </source>
</evidence>
<reference evidence="7 8" key="1">
    <citation type="journal article" date="2015" name="Nature">
        <title>rRNA introns, odd ribosomes, and small enigmatic genomes across a large radiation of phyla.</title>
        <authorList>
            <person name="Brown C.T."/>
            <person name="Hug L.A."/>
            <person name="Thomas B.C."/>
            <person name="Sharon I."/>
            <person name="Castelle C.J."/>
            <person name="Singh A."/>
            <person name="Wilkins M.J."/>
            <person name="Williams K.H."/>
            <person name="Banfield J.F."/>
        </authorList>
    </citation>
    <scope>NUCLEOTIDE SEQUENCE [LARGE SCALE GENOMIC DNA]</scope>
</reference>
<sequence length="145" mass="15923">MRLGTHNLKPNSGARKKVKRVGRGNASGRGTYSARGAKGQRARSGGRKKLKQKGWRNILLSSPKLRGFKSFKLRPVAISLEKIQVKFSDNEKVNPQTLLEKKIISRLAPVKLIGGKDFSKKIEVSDCQLTSSAKETIIKAGGKIL</sequence>
<dbReference type="GO" id="GO:0003735">
    <property type="term" value="F:structural constituent of ribosome"/>
    <property type="evidence" value="ECO:0007669"/>
    <property type="project" value="InterPro"/>
</dbReference>
<dbReference type="Pfam" id="PF00828">
    <property type="entry name" value="Ribosomal_L27A"/>
    <property type="match status" value="1"/>
</dbReference>
<name>A0A0G1CDK9_9BACT</name>
<evidence type="ECO:0000259" key="6">
    <source>
        <dbReference type="Pfam" id="PF00828"/>
    </source>
</evidence>
<protein>
    <recommendedName>
        <fullName evidence="4">Large ribosomal subunit protein uL15</fullName>
    </recommendedName>
</protein>
<dbReference type="InterPro" id="IPR021131">
    <property type="entry name" value="Ribosomal_uL15/eL18"/>
</dbReference>
<feature type="domain" description="Large ribosomal subunit protein uL15/eL18" evidence="6">
    <location>
        <begin position="78"/>
        <end position="144"/>
    </location>
</feature>
<gene>
    <name evidence="4" type="primary">rplO</name>
    <name evidence="7" type="ORF">UV20_C0006G0069</name>
</gene>
<organism evidence="7 8">
    <name type="scientific">Candidatus Magasanikbacteria bacterium GW2011_GWA2_42_32</name>
    <dbReference type="NCBI Taxonomy" id="1619039"/>
    <lineage>
        <taxon>Bacteria</taxon>
        <taxon>Candidatus Magasanikiibacteriota</taxon>
    </lineage>
</organism>
<dbReference type="EMBL" id="LCDO01000006">
    <property type="protein sequence ID" value="KKS56786.1"/>
    <property type="molecule type" value="Genomic_DNA"/>
</dbReference>
<dbReference type="InterPro" id="IPR005749">
    <property type="entry name" value="Ribosomal_uL15_bac-type"/>
</dbReference>
<keyword evidence="2 4" id="KW-0689">Ribosomal protein</keyword>
<evidence type="ECO:0000313" key="7">
    <source>
        <dbReference type="EMBL" id="KKS56786.1"/>
    </source>
</evidence>
<dbReference type="GO" id="GO:0022625">
    <property type="term" value="C:cytosolic large ribosomal subunit"/>
    <property type="evidence" value="ECO:0007669"/>
    <property type="project" value="TreeGrafter"/>
</dbReference>
<feature type="region of interest" description="Disordered" evidence="5">
    <location>
        <begin position="1"/>
        <end position="54"/>
    </location>
</feature>
<dbReference type="GO" id="GO:0019843">
    <property type="term" value="F:rRNA binding"/>
    <property type="evidence" value="ECO:0007669"/>
    <property type="project" value="UniProtKB-UniRule"/>
</dbReference>
<evidence type="ECO:0000256" key="5">
    <source>
        <dbReference type="SAM" id="MobiDB-lite"/>
    </source>
</evidence>
<dbReference type="GO" id="GO:0006412">
    <property type="term" value="P:translation"/>
    <property type="evidence" value="ECO:0007669"/>
    <property type="project" value="UniProtKB-UniRule"/>
</dbReference>
<dbReference type="InterPro" id="IPR036227">
    <property type="entry name" value="Ribosomal_uL15/eL18_sf"/>
</dbReference>
<evidence type="ECO:0000256" key="1">
    <source>
        <dbReference type="ARBA" id="ARBA00007320"/>
    </source>
</evidence>
<dbReference type="AlphaFoldDB" id="A0A0G1CDK9"/>
<dbReference type="PANTHER" id="PTHR12934">
    <property type="entry name" value="50S RIBOSOMAL PROTEIN L15"/>
    <property type="match status" value="1"/>
</dbReference>
<comment type="subunit">
    <text evidence="4">Part of the 50S ribosomal subunit.</text>
</comment>
<dbReference type="InterPro" id="IPR030878">
    <property type="entry name" value="Ribosomal_uL15"/>
</dbReference>
<evidence type="ECO:0000313" key="8">
    <source>
        <dbReference type="Proteomes" id="UP000034837"/>
    </source>
</evidence>
<dbReference type="NCBIfam" id="TIGR01071">
    <property type="entry name" value="rplO_bact"/>
    <property type="match status" value="1"/>
</dbReference>
<evidence type="ECO:0000256" key="3">
    <source>
        <dbReference type="ARBA" id="ARBA00023274"/>
    </source>
</evidence>
<proteinExistence type="inferred from homology"/>